<dbReference type="CDD" id="cd06223">
    <property type="entry name" value="PRTases_typeI"/>
    <property type="match status" value="1"/>
</dbReference>
<name>A0A366HQX6_9BACT</name>
<dbReference type="Pfam" id="PF15609">
    <property type="entry name" value="PRTase_2"/>
    <property type="match status" value="1"/>
</dbReference>
<feature type="domain" description="TRSP" evidence="1">
    <location>
        <begin position="276"/>
        <end position="361"/>
    </location>
</feature>
<dbReference type="OrthoDB" id="56827at2"/>
<gene>
    <name evidence="3" type="ORF">DES53_104426</name>
</gene>
<comment type="caution">
    <text evidence="3">The sequence shown here is derived from an EMBL/GenBank/DDBJ whole genome shotgun (WGS) entry which is preliminary data.</text>
</comment>
<dbReference type="InterPro" id="IPR029057">
    <property type="entry name" value="PRTase-like"/>
</dbReference>
<dbReference type="InterPro" id="IPR011214">
    <property type="entry name" value="UCP020967"/>
</dbReference>
<dbReference type="PIRSF" id="PIRSF020967">
    <property type="entry name" value="UCP020967"/>
    <property type="match status" value="1"/>
</dbReference>
<dbReference type="Proteomes" id="UP000253426">
    <property type="component" value="Unassembled WGS sequence"/>
</dbReference>
<dbReference type="SUPFAM" id="SSF53271">
    <property type="entry name" value="PRTase-like"/>
    <property type="match status" value="1"/>
</dbReference>
<sequence>MSITRPFQPHLIQTAPGRYEARLSGGVLTMEMHREEVPLPELCDFALRRNARRRFLFVSRVLGRHMPTRPGHLRDAAARLARKIAAGNGRGPVLFFGMSETATTLAQAVYAAWHELGCAGLYIESTRRRTGGSIAFEFVESHSHASAHLVHLPSPEDDPEGVFQKASRVVVVDDEATTGRTAAGLAAAYAAWRGIPVEAMRVELAVLARWNPPQGAAPLGEVTIHTLLDGAFEFRETGVFPEAPAQVAHADVQSNARCGARHGLSRPQEMPWSVKANPGERILVLGTGEFGYQPQLLASALEGQGATAWVQATTRSPVLTGGAIGHSRTFPSLTGEGHPEFLYNVPDDHPYDRVLLCCEDTLLPSDHPLRQVPRIEILPLPDSLPS</sequence>
<dbReference type="AlphaFoldDB" id="A0A366HQX6"/>
<feature type="domain" description="Orotate phosphoribosyltransferase-like" evidence="2">
    <location>
        <begin position="42"/>
        <end position="213"/>
    </location>
</feature>
<dbReference type="Gene3D" id="3.40.50.2020">
    <property type="match status" value="1"/>
</dbReference>
<dbReference type="InterPro" id="IPR041688">
    <property type="entry name" value="PRTase_2"/>
</dbReference>
<evidence type="ECO:0000259" key="1">
    <source>
        <dbReference type="Pfam" id="PF12500"/>
    </source>
</evidence>
<keyword evidence="3" id="KW-0808">Transferase</keyword>
<reference evidence="3 4" key="1">
    <citation type="submission" date="2018-06" db="EMBL/GenBank/DDBJ databases">
        <title>Genomic Encyclopedia of Type Strains, Phase IV (KMG-IV): sequencing the most valuable type-strain genomes for metagenomic binning, comparative biology and taxonomic classification.</title>
        <authorList>
            <person name="Goeker M."/>
        </authorList>
    </citation>
    <scope>NUCLEOTIDE SEQUENCE [LARGE SCALE GENOMIC DNA]</scope>
    <source>
        <strain evidence="3 4">DSM 25532</strain>
    </source>
</reference>
<keyword evidence="4" id="KW-1185">Reference proteome</keyword>
<dbReference type="GO" id="GO:0016757">
    <property type="term" value="F:glycosyltransferase activity"/>
    <property type="evidence" value="ECO:0007669"/>
    <property type="project" value="UniProtKB-KW"/>
</dbReference>
<evidence type="ECO:0000313" key="3">
    <source>
        <dbReference type="EMBL" id="RBP44604.1"/>
    </source>
</evidence>
<keyword evidence="3" id="KW-0328">Glycosyltransferase</keyword>
<dbReference type="EMBL" id="QNRR01000004">
    <property type="protein sequence ID" value="RBP44604.1"/>
    <property type="molecule type" value="Genomic_DNA"/>
</dbReference>
<organism evidence="3 4">
    <name type="scientific">Roseimicrobium gellanilyticum</name>
    <dbReference type="NCBI Taxonomy" id="748857"/>
    <lineage>
        <taxon>Bacteria</taxon>
        <taxon>Pseudomonadati</taxon>
        <taxon>Verrucomicrobiota</taxon>
        <taxon>Verrucomicrobiia</taxon>
        <taxon>Verrucomicrobiales</taxon>
        <taxon>Verrucomicrobiaceae</taxon>
        <taxon>Roseimicrobium</taxon>
    </lineage>
</organism>
<dbReference type="Pfam" id="PF12500">
    <property type="entry name" value="TRSP"/>
    <property type="match status" value="1"/>
</dbReference>
<evidence type="ECO:0000259" key="2">
    <source>
        <dbReference type="Pfam" id="PF15609"/>
    </source>
</evidence>
<evidence type="ECO:0000313" key="4">
    <source>
        <dbReference type="Proteomes" id="UP000253426"/>
    </source>
</evidence>
<protein>
    <submittedName>
        <fullName evidence="3">Phosphoribosyltransferase-like predicted ribonucleoside biosynthesis protein</fullName>
    </submittedName>
</protein>
<proteinExistence type="predicted"/>
<dbReference type="InterPro" id="IPR000836">
    <property type="entry name" value="PRTase_dom"/>
</dbReference>
<dbReference type="RefSeq" id="WP_113958991.1">
    <property type="nucleotide sequence ID" value="NZ_QNRR01000004.1"/>
</dbReference>
<dbReference type="InterPro" id="IPR022537">
    <property type="entry name" value="TRSP_dom"/>
</dbReference>
<accession>A0A366HQX6</accession>